<dbReference type="Proteomes" id="UP000615446">
    <property type="component" value="Unassembled WGS sequence"/>
</dbReference>
<sequence length="102" mass="11958">MRSSSPDNNREEYINLISDGPLNILTCEKKNEPEKNIDLEIKQINEKTLIDEPDEEMELKLYMGQSFQTWSDAENFLTEYLLIKDLVSGENKKNHLLKIKLK</sequence>
<evidence type="ECO:0000313" key="1">
    <source>
        <dbReference type="EMBL" id="GES77559.1"/>
    </source>
</evidence>
<name>A0A8H3KYZ9_9GLOM</name>
<dbReference type="OrthoDB" id="2433427at2759"/>
<gene>
    <name evidence="1" type="ORF">RCL2_000491700</name>
</gene>
<evidence type="ECO:0000313" key="2">
    <source>
        <dbReference type="Proteomes" id="UP000615446"/>
    </source>
</evidence>
<dbReference type="AlphaFoldDB" id="A0A8H3KYZ9"/>
<organism evidence="1 2">
    <name type="scientific">Rhizophagus clarus</name>
    <dbReference type="NCBI Taxonomy" id="94130"/>
    <lineage>
        <taxon>Eukaryota</taxon>
        <taxon>Fungi</taxon>
        <taxon>Fungi incertae sedis</taxon>
        <taxon>Mucoromycota</taxon>
        <taxon>Glomeromycotina</taxon>
        <taxon>Glomeromycetes</taxon>
        <taxon>Glomerales</taxon>
        <taxon>Glomeraceae</taxon>
        <taxon>Rhizophagus</taxon>
    </lineage>
</organism>
<dbReference type="EMBL" id="BLAL01000030">
    <property type="protein sequence ID" value="GES77559.1"/>
    <property type="molecule type" value="Genomic_DNA"/>
</dbReference>
<proteinExistence type="predicted"/>
<comment type="caution">
    <text evidence="1">The sequence shown here is derived from an EMBL/GenBank/DDBJ whole genome shotgun (WGS) entry which is preliminary data.</text>
</comment>
<protein>
    <submittedName>
        <fullName evidence="1">Uncharacterized protein</fullName>
    </submittedName>
</protein>
<reference evidence="1" key="1">
    <citation type="submission" date="2019-10" db="EMBL/GenBank/DDBJ databases">
        <title>Conservation and host-specific expression of non-tandemly repeated heterogenous ribosome RNA gene in arbuscular mycorrhizal fungi.</title>
        <authorList>
            <person name="Maeda T."/>
            <person name="Kobayashi Y."/>
            <person name="Nakagawa T."/>
            <person name="Ezawa T."/>
            <person name="Yamaguchi K."/>
            <person name="Bino T."/>
            <person name="Nishimoto Y."/>
            <person name="Shigenobu S."/>
            <person name="Kawaguchi M."/>
        </authorList>
    </citation>
    <scope>NUCLEOTIDE SEQUENCE</scope>
    <source>
        <strain evidence="1">HR1</strain>
    </source>
</reference>
<accession>A0A8H3KYZ9</accession>